<evidence type="ECO:0000313" key="1">
    <source>
        <dbReference type="EMBL" id="QSW97643.1"/>
    </source>
</evidence>
<accession>A0A8A2V763</accession>
<protein>
    <recommendedName>
        <fullName evidence="3">Apea-like HEPN domain-containing protein</fullName>
    </recommendedName>
</protein>
<name>A0A8A2V763_9EURY</name>
<organism evidence="1 2">
    <name type="scientific">Haloterrigena alkaliphila</name>
    <dbReference type="NCBI Taxonomy" id="2816475"/>
    <lineage>
        <taxon>Archaea</taxon>
        <taxon>Methanobacteriati</taxon>
        <taxon>Methanobacteriota</taxon>
        <taxon>Stenosarchaea group</taxon>
        <taxon>Halobacteria</taxon>
        <taxon>Halobacteriales</taxon>
        <taxon>Natrialbaceae</taxon>
        <taxon>Haloterrigena</taxon>
    </lineage>
</organism>
<dbReference type="AlphaFoldDB" id="A0A8A2V763"/>
<evidence type="ECO:0008006" key="3">
    <source>
        <dbReference type="Google" id="ProtNLM"/>
    </source>
</evidence>
<dbReference type="EMBL" id="CP071462">
    <property type="protein sequence ID" value="QSW97643.1"/>
    <property type="molecule type" value="Genomic_DNA"/>
</dbReference>
<dbReference type="KEGG" id="hakz:J0X25_09430"/>
<evidence type="ECO:0000313" key="2">
    <source>
        <dbReference type="Proteomes" id="UP000663203"/>
    </source>
</evidence>
<proteinExistence type="predicted"/>
<sequence>MSIQYEWVCFDIPFFLQAPDSFDGNEAARFYPSIDGETAELRFKRESVEMRDGETFGMAADDRLGSVSYTKVRVGIGDDVLAAAPEPSDGQYALTSDLRGRDGWLIEKEIEFLNQFLRVYRVSLEYYWIRPLTPQELVTFELVSVYEDGDTDARHRKITPGSLKVPDATLDIEQCRMLNALMQNTSSVPLTGVIGLDVQDKIDLQEANLAVLNAERFFELWVKNAFEVVASERGWSDDEIADLLKKDNGEYEYISNIAGNFIGQHLDFVFSDTDEYDAWKGDTHDVRNAVAHEGNMASVEEAVAAYKASAEAVLLLAEEFSSELAGTEWEMPDAETYWSGICCCDAQRTSITRLKAGRRGRSSVALSYKRLCVGILEFPCATCTLYLARLSEHLLELVEPSAVDKHT</sequence>
<keyword evidence="2" id="KW-1185">Reference proteome</keyword>
<reference evidence="1 2" key="1">
    <citation type="submission" date="2021-03" db="EMBL/GenBank/DDBJ databases">
        <title>Haloterrigena longa sp. nov. and Haloterrigena limicola sp. nov., extremely halophilic archaea isolated from a salt lake.</title>
        <authorList>
            <person name="Henglin C."/>
        </authorList>
    </citation>
    <scope>NUCLEOTIDE SEQUENCE [LARGE SCALE GENOMIC DNA]</scope>
    <source>
        <strain evidence="1 2">KZCA68</strain>
    </source>
</reference>
<dbReference type="RefSeq" id="WP_207287205.1">
    <property type="nucleotide sequence ID" value="NZ_CP071462.1"/>
</dbReference>
<gene>
    <name evidence="1" type="ORF">J0X25_09430</name>
</gene>
<dbReference type="Proteomes" id="UP000663203">
    <property type="component" value="Chromosome"/>
</dbReference>
<dbReference type="GeneID" id="63187525"/>